<sequence length="80" mass="8517">MTSSDTVEAVGGECMDDGPNHGFGLLPGEFVEAKSRSGLSFRGLVDDIAPESGVIWIFEDPLGTRRMLDLGEYSVSPLPS</sequence>
<dbReference type="EMBL" id="FNKH01000003">
    <property type="protein sequence ID" value="SDR29561.1"/>
    <property type="molecule type" value="Genomic_DNA"/>
</dbReference>
<evidence type="ECO:0000313" key="1">
    <source>
        <dbReference type="EMBL" id="SDR29561.1"/>
    </source>
</evidence>
<name>A0A1H1HVT0_9MICC</name>
<organism evidence="1 2">
    <name type="scientific">Crystallibacter crystallopoietes</name>
    <dbReference type="NCBI Taxonomy" id="37928"/>
    <lineage>
        <taxon>Bacteria</taxon>
        <taxon>Bacillati</taxon>
        <taxon>Actinomycetota</taxon>
        <taxon>Actinomycetes</taxon>
        <taxon>Micrococcales</taxon>
        <taxon>Micrococcaceae</taxon>
        <taxon>Crystallibacter</taxon>
    </lineage>
</organism>
<dbReference type="RefSeq" id="WP_074703503.1">
    <property type="nucleotide sequence ID" value="NZ_CP018865.1"/>
</dbReference>
<protein>
    <submittedName>
        <fullName evidence="1">Uncharacterized protein</fullName>
    </submittedName>
</protein>
<reference evidence="1 2" key="1">
    <citation type="submission" date="2016-10" db="EMBL/GenBank/DDBJ databases">
        <authorList>
            <person name="de Groot N.N."/>
        </authorList>
    </citation>
    <scope>NUCLEOTIDE SEQUENCE [LARGE SCALE GENOMIC DNA]</scope>
    <source>
        <strain evidence="1 2">DSM 20117</strain>
    </source>
</reference>
<dbReference type="KEGG" id="acry:AC20117_22910"/>
<dbReference type="Proteomes" id="UP000181917">
    <property type="component" value="Unassembled WGS sequence"/>
</dbReference>
<accession>A0A1H1HVT0</accession>
<evidence type="ECO:0000313" key="2">
    <source>
        <dbReference type="Proteomes" id="UP000181917"/>
    </source>
</evidence>
<gene>
    <name evidence="1" type="ORF">SAMN04489742_4712</name>
</gene>
<keyword evidence="2" id="KW-1185">Reference proteome</keyword>
<dbReference type="OrthoDB" id="4881289at2"/>
<proteinExistence type="predicted"/>
<dbReference type="AlphaFoldDB" id="A0A1H1HVT0"/>